<keyword evidence="1" id="KW-0732">Signal</keyword>
<dbReference type="GeneID" id="31008642"/>
<gene>
    <name evidence="2" type="ORF">UA08_08886</name>
</gene>
<reference evidence="2 3" key="1">
    <citation type="submission" date="2015-06" db="EMBL/GenBank/DDBJ databases">
        <title>Talaromyces atroroseus IBT 11181 draft genome.</title>
        <authorList>
            <person name="Rasmussen K.B."/>
            <person name="Rasmussen S."/>
            <person name="Petersen B."/>
            <person name="Sicheritz-Ponten T."/>
            <person name="Mortensen U.H."/>
            <person name="Thrane U."/>
        </authorList>
    </citation>
    <scope>NUCLEOTIDE SEQUENCE [LARGE SCALE GENOMIC DNA]</scope>
    <source>
        <strain evidence="2 3">IBT 11181</strain>
    </source>
</reference>
<name>A0A225ALR2_TALAT</name>
<dbReference type="Proteomes" id="UP000214365">
    <property type="component" value="Unassembled WGS sequence"/>
</dbReference>
<feature type="signal peptide" evidence="1">
    <location>
        <begin position="1"/>
        <end position="21"/>
    </location>
</feature>
<organism evidence="2 3">
    <name type="scientific">Talaromyces atroroseus</name>
    <dbReference type="NCBI Taxonomy" id="1441469"/>
    <lineage>
        <taxon>Eukaryota</taxon>
        <taxon>Fungi</taxon>
        <taxon>Dikarya</taxon>
        <taxon>Ascomycota</taxon>
        <taxon>Pezizomycotina</taxon>
        <taxon>Eurotiomycetes</taxon>
        <taxon>Eurotiomycetidae</taxon>
        <taxon>Eurotiales</taxon>
        <taxon>Trichocomaceae</taxon>
        <taxon>Talaromyces</taxon>
        <taxon>Talaromyces sect. Trachyspermi</taxon>
    </lineage>
</organism>
<dbReference type="OrthoDB" id="3687641at2759"/>
<protein>
    <submittedName>
        <fullName evidence="2">Uncharacterized protein</fullName>
    </submittedName>
</protein>
<proteinExistence type="predicted"/>
<dbReference type="EMBL" id="LFMY01000017">
    <property type="protein sequence ID" value="OKL55856.1"/>
    <property type="molecule type" value="Genomic_DNA"/>
</dbReference>
<dbReference type="RefSeq" id="XP_020115977.1">
    <property type="nucleotide sequence ID" value="XM_020263934.1"/>
</dbReference>
<accession>A0A225ALR2</accession>
<evidence type="ECO:0000256" key="1">
    <source>
        <dbReference type="SAM" id="SignalP"/>
    </source>
</evidence>
<evidence type="ECO:0000313" key="3">
    <source>
        <dbReference type="Proteomes" id="UP000214365"/>
    </source>
</evidence>
<feature type="chain" id="PRO_5012578618" evidence="1">
    <location>
        <begin position="22"/>
        <end position="201"/>
    </location>
</feature>
<keyword evidence="3" id="KW-1185">Reference proteome</keyword>
<comment type="caution">
    <text evidence="2">The sequence shown here is derived from an EMBL/GenBank/DDBJ whole genome shotgun (WGS) entry which is preliminary data.</text>
</comment>
<sequence>MPVQCAHCLILFFSLVNVLEALLIGLNSPWINQVIVYVKLTMGGPLHVNGHQAIYRESIKTINKPVIPERLYDAAAILQTVKEDIGGYNKDSSIVALPPTGLLPSRRFPWDSTKHIYALSGYHSLHSVQNIYQTLLKLSGDEPLSGHALHSLVVLWEDSLCTADMTPRSVADNLLFNNTAVAEAGQMRDSPYQEKRKEQRV</sequence>
<evidence type="ECO:0000313" key="2">
    <source>
        <dbReference type="EMBL" id="OKL55856.1"/>
    </source>
</evidence>
<dbReference type="AlphaFoldDB" id="A0A225ALR2"/>